<reference evidence="1 2" key="1">
    <citation type="submission" date="2020-01" db="EMBL/GenBank/DDBJ databases">
        <authorList>
            <person name="Gupta K D."/>
        </authorList>
    </citation>
    <scope>NUCLEOTIDE SEQUENCE [LARGE SCALE GENOMIC DNA]</scope>
</reference>
<organism evidence="1 2">
    <name type="scientific">Cyclocybe aegerita</name>
    <name type="common">Black poplar mushroom</name>
    <name type="synonym">Agrocybe aegerita</name>
    <dbReference type="NCBI Taxonomy" id="1973307"/>
    <lineage>
        <taxon>Eukaryota</taxon>
        <taxon>Fungi</taxon>
        <taxon>Dikarya</taxon>
        <taxon>Basidiomycota</taxon>
        <taxon>Agaricomycotina</taxon>
        <taxon>Agaricomycetes</taxon>
        <taxon>Agaricomycetidae</taxon>
        <taxon>Agaricales</taxon>
        <taxon>Agaricineae</taxon>
        <taxon>Bolbitiaceae</taxon>
        <taxon>Cyclocybe</taxon>
    </lineage>
</organism>
<dbReference type="Pfam" id="PF14223">
    <property type="entry name" value="Retrotran_gag_2"/>
    <property type="match status" value="1"/>
</dbReference>
<dbReference type="EMBL" id="CACVBS010000100">
    <property type="protein sequence ID" value="CAA7270906.1"/>
    <property type="molecule type" value="Genomic_DNA"/>
</dbReference>
<comment type="caution">
    <text evidence="1">The sequence shown here is derived from an EMBL/GenBank/DDBJ whole genome shotgun (WGS) entry which is preliminary data.</text>
</comment>
<evidence type="ECO:0008006" key="3">
    <source>
        <dbReference type="Google" id="ProtNLM"/>
    </source>
</evidence>
<name>A0A8S0X1D8_CYCAE</name>
<dbReference type="AlphaFoldDB" id="A0A8S0X1D8"/>
<sequence>MSTATTTSLSYAAPPTFPEAEKFDGANWLQWSKAILVTTRLRGACKYLEGTIPNLAAHPLAAPIPPSPLTTTPVVTTTTAPPPTAAPTPWTYTSPTAEEWNIHNAWAMGLLTWNVKNAVGLGVKTDGTAAQAWTSLKLQYKTTSDLAAVLADTELRLIKFHDSDNLPTHIANL</sequence>
<evidence type="ECO:0000313" key="2">
    <source>
        <dbReference type="Proteomes" id="UP000467700"/>
    </source>
</evidence>
<protein>
    <recommendedName>
        <fullName evidence="3">Retrotransposon Copia-like N-terminal domain-containing protein</fullName>
    </recommendedName>
</protein>
<proteinExistence type="predicted"/>
<dbReference type="Proteomes" id="UP000467700">
    <property type="component" value="Unassembled WGS sequence"/>
</dbReference>
<evidence type="ECO:0000313" key="1">
    <source>
        <dbReference type="EMBL" id="CAA7270906.1"/>
    </source>
</evidence>
<accession>A0A8S0X1D8</accession>
<dbReference type="OrthoDB" id="3054003at2759"/>
<gene>
    <name evidence="1" type="ORF">AAE3_LOCUS13137</name>
</gene>
<keyword evidence="2" id="KW-1185">Reference proteome</keyword>